<dbReference type="Proteomes" id="UP000838878">
    <property type="component" value="Chromosome 7"/>
</dbReference>
<feature type="non-terminal residue" evidence="1">
    <location>
        <position position="179"/>
    </location>
</feature>
<dbReference type="AlphaFoldDB" id="A0A8J9YFM4"/>
<keyword evidence="2" id="KW-1185">Reference proteome</keyword>
<organism evidence="1 2">
    <name type="scientific">Brenthis ino</name>
    <name type="common">lesser marbled fritillary</name>
    <dbReference type="NCBI Taxonomy" id="405034"/>
    <lineage>
        <taxon>Eukaryota</taxon>
        <taxon>Metazoa</taxon>
        <taxon>Ecdysozoa</taxon>
        <taxon>Arthropoda</taxon>
        <taxon>Hexapoda</taxon>
        <taxon>Insecta</taxon>
        <taxon>Pterygota</taxon>
        <taxon>Neoptera</taxon>
        <taxon>Endopterygota</taxon>
        <taxon>Lepidoptera</taxon>
        <taxon>Glossata</taxon>
        <taxon>Ditrysia</taxon>
        <taxon>Papilionoidea</taxon>
        <taxon>Nymphalidae</taxon>
        <taxon>Heliconiinae</taxon>
        <taxon>Argynnini</taxon>
        <taxon>Brenthis</taxon>
    </lineage>
</organism>
<gene>
    <name evidence="1" type="ORF">BINO364_LOCUS14209</name>
</gene>
<reference evidence="1" key="1">
    <citation type="submission" date="2021-12" db="EMBL/GenBank/DDBJ databases">
        <authorList>
            <person name="Martin H S."/>
        </authorList>
    </citation>
    <scope>NUCLEOTIDE SEQUENCE</scope>
</reference>
<protein>
    <submittedName>
        <fullName evidence="1">Uncharacterized protein</fullName>
    </submittedName>
</protein>
<proteinExistence type="predicted"/>
<accession>A0A8J9YFM4</accession>
<dbReference type="EMBL" id="OV170227">
    <property type="protein sequence ID" value="CAH0729059.1"/>
    <property type="molecule type" value="Genomic_DNA"/>
</dbReference>
<evidence type="ECO:0000313" key="2">
    <source>
        <dbReference type="Proteomes" id="UP000838878"/>
    </source>
</evidence>
<name>A0A8J9YFM4_9NEOP</name>
<evidence type="ECO:0000313" key="1">
    <source>
        <dbReference type="EMBL" id="CAH0729059.1"/>
    </source>
</evidence>
<sequence>MEGQKQDSGIVTEARKLVEELFESYKEAGNMKTSCKENILRIAQKLLGMLEAQDMNMQIIINGIRRMEQELQTKTENAIKTMTDKPTEEMEKTQKQIIESNTQMQNKIEQSINLEKSYAEVVTSTVQKPKTNTTDRQTYNFAIGTKNTTNTSTDVIEEKPEATFSDITLIRKSKFSHKM</sequence>